<keyword evidence="2" id="KW-0812">Transmembrane</keyword>
<sequence length="476" mass="49707">MTTSRYLHPLHACLPLVLALAACTTVGPDYKGAPPVAADALAQSHFTRDGGASTAPAPAQWWRSLNDATLDTLVDDALRDSPTLHAAEARLRAARASLNQQEANRRPSGSASALGAGVWQGPTTDQSTSLQLYSVGFDATWEADLFGGGRRAVESASAQAQAVQADLADAQVSLAAEVAATYTDLRAQQARRALLQQTAAGDAQALALMRQRRAQGVASADEVEQRMQQAAATQGTLSDLTADIAASLDRLALLVGQAPGALDAQLAATVASPALPSVPASVAIGDPAALLQHRPDIRAAERRLAGRTADIGQQTAKYFPKLNLLGNIGLAGTDAGQLLRASNLALIAVPYLSWNVLDFGRTAAAVRQAEAGRDEAVANYQATVLGALQDANTALARFGQQRQTVMQLLAQQASAGRTLELTQQRRAAGASSQIDLLDAQRRDADARVKALEGEAQLLKNFVALQKSLGLGWDVAG</sequence>
<dbReference type="SUPFAM" id="SSF56954">
    <property type="entry name" value="Outer membrane efflux proteins (OEP)"/>
    <property type="match status" value="1"/>
</dbReference>
<gene>
    <name evidence="4" type="ORF">SNE35_08800</name>
</gene>
<dbReference type="InterPro" id="IPR003423">
    <property type="entry name" value="OMP_efflux"/>
</dbReference>
<keyword evidence="2" id="KW-1134">Transmembrane beta strand</keyword>
<dbReference type="PANTHER" id="PTHR30203:SF25">
    <property type="entry name" value="OUTER MEMBRANE PROTEIN-RELATED"/>
    <property type="match status" value="1"/>
</dbReference>
<comment type="similarity">
    <text evidence="1 2">Belongs to the outer membrane factor (OMF) (TC 1.B.17) family.</text>
</comment>
<keyword evidence="2" id="KW-0449">Lipoprotein</keyword>
<evidence type="ECO:0000256" key="2">
    <source>
        <dbReference type="RuleBase" id="RU362097"/>
    </source>
</evidence>
<dbReference type="Gene3D" id="1.20.1600.10">
    <property type="entry name" value="Outer membrane efflux proteins (OEP)"/>
    <property type="match status" value="1"/>
</dbReference>
<evidence type="ECO:0000256" key="3">
    <source>
        <dbReference type="SAM" id="MobiDB-lite"/>
    </source>
</evidence>
<dbReference type="Pfam" id="PF02321">
    <property type="entry name" value="OEP"/>
    <property type="match status" value="2"/>
</dbReference>
<feature type="signal peptide" evidence="2">
    <location>
        <begin position="1"/>
        <end position="21"/>
    </location>
</feature>
<proteinExistence type="inferred from homology"/>
<feature type="chain" id="PRO_5045003864" evidence="2">
    <location>
        <begin position="22"/>
        <end position="476"/>
    </location>
</feature>
<protein>
    <submittedName>
        <fullName evidence="4">Efflux transporter outer membrane subunit</fullName>
    </submittedName>
</protein>
<comment type="caution">
    <text evidence="4">The sequence shown here is derived from an EMBL/GenBank/DDBJ whole genome shotgun (WGS) entry which is preliminary data.</text>
</comment>
<dbReference type="PROSITE" id="PS51257">
    <property type="entry name" value="PROKAR_LIPOPROTEIN"/>
    <property type="match status" value="1"/>
</dbReference>
<dbReference type="InterPro" id="IPR010131">
    <property type="entry name" value="MdtP/NodT-like"/>
</dbReference>
<reference evidence="4 5" key="1">
    <citation type="submission" date="2023-11" db="EMBL/GenBank/DDBJ databases">
        <title>Paucibacter sp. nov., isolated from fresh soil in Korea.</title>
        <authorList>
            <person name="Le N.T.T."/>
        </authorList>
    </citation>
    <scope>NUCLEOTIDE SEQUENCE [LARGE SCALE GENOMIC DNA]</scope>
    <source>
        <strain evidence="4 5">R3-3</strain>
    </source>
</reference>
<evidence type="ECO:0000256" key="1">
    <source>
        <dbReference type="ARBA" id="ARBA00007613"/>
    </source>
</evidence>
<feature type="compositionally biased region" description="Polar residues" evidence="3">
    <location>
        <begin position="99"/>
        <end position="111"/>
    </location>
</feature>
<evidence type="ECO:0000313" key="5">
    <source>
        <dbReference type="Proteomes" id="UP001285263"/>
    </source>
</evidence>
<keyword evidence="5" id="KW-1185">Reference proteome</keyword>
<comment type="subcellular location">
    <subcellularLocation>
        <location evidence="2">Cell membrane</location>
        <topology evidence="2">Lipid-anchor</topology>
    </subcellularLocation>
</comment>
<dbReference type="NCBIfam" id="TIGR01845">
    <property type="entry name" value="outer_NodT"/>
    <property type="match status" value="1"/>
</dbReference>
<dbReference type="Proteomes" id="UP001285263">
    <property type="component" value="Unassembled WGS sequence"/>
</dbReference>
<keyword evidence="2" id="KW-0564">Palmitate</keyword>
<keyword evidence="2" id="KW-0732">Signal</keyword>
<dbReference type="RefSeq" id="WP_320422519.1">
    <property type="nucleotide sequence ID" value="NZ_JAXCLA010000003.1"/>
</dbReference>
<keyword evidence="2" id="KW-0472">Membrane</keyword>
<dbReference type="Gene3D" id="2.20.200.10">
    <property type="entry name" value="Outer membrane efflux proteins (OEP)"/>
    <property type="match status" value="1"/>
</dbReference>
<dbReference type="PANTHER" id="PTHR30203">
    <property type="entry name" value="OUTER MEMBRANE CATION EFFLUX PROTEIN"/>
    <property type="match status" value="1"/>
</dbReference>
<dbReference type="EMBL" id="JAXCLA010000003">
    <property type="protein sequence ID" value="MDY0744603.1"/>
    <property type="molecule type" value="Genomic_DNA"/>
</dbReference>
<evidence type="ECO:0000313" key="4">
    <source>
        <dbReference type="EMBL" id="MDY0744603.1"/>
    </source>
</evidence>
<accession>A0ABU5DFS3</accession>
<name>A0ABU5DFS3_9BURK</name>
<organism evidence="4 5">
    <name type="scientific">Roseateles agri</name>
    <dbReference type="NCBI Taxonomy" id="3098619"/>
    <lineage>
        <taxon>Bacteria</taxon>
        <taxon>Pseudomonadati</taxon>
        <taxon>Pseudomonadota</taxon>
        <taxon>Betaproteobacteria</taxon>
        <taxon>Burkholderiales</taxon>
        <taxon>Sphaerotilaceae</taxon>
        <taxon>Roseateles</taxon>
    </lineage>
</organism>
<feature type="region of interest" description="Disordered" evidence="3">
    <location>
        <begin position="99"/>
        <end position="120"/>
    </location>
</feature>